<dbReference type="AlphaFoldDB" id="E6N428"/>
<feature type="compositionally biased region" description="Basic residues" evidence="1">
    <location>
        <begin position="68"/>
        <end position="79"/>
    </location>
</feature>
<evidence type="ECO:0000313" key="3">
    <source>
        <dbReference type="Proteomes" id="UP000008120"/>
    </source>
</evidence>
<reference evidence="2 3" key="2">
    <citation type="journal article" date="2011" name="Nucleic Acids Res.">
        <title>Insights into the evolution of Archaea and eukaryotic protein modifier systems revealed by the genome of a novel archaeal group.</title>
        <authorList>
            <person name="Nunoura T."/>
            <person name="Takaki Y."/>
            <person name="Kakuta J."/>
            <person name="Nishi S."/>
            <person name="Sugahara J."/>
            <person name="Kazama H."/>
            <person name="Chee G."/>
            <person name="Hattori M."/>
            <person name="Kanai A."/>
            <person name="Atomi H."/>
            <person name="Takai K."/>
            <person name="Takami H."/>
        </authorList>
    </citation>
    <scope>NUCLEOTIDE SEQUENCE [LARGE SCALE GENOMIC DNA]</scope>
</reference>
<sequence>MAPRASLAEHLNHLNRLNHLLGCLPLEPTAQGQEGSPYTAGRTRADQTHARCWRHPGHPPQAPACRQPPHKGKRPRPPRTGKQAPHTPELLTGKLTAGPAHGQGPAGVAGVQGAGCIDPLTGRAYAAPAHGHGARREPANHPRHPTYINGVDALFQACMGWWFW</sequence>
<dbReference type="Proteomes" id="UP000008120">
    <property type="component" value="Chromosome"/>
</dbReference>
<gene>
    <name evidence="2" type="ORF">HGMM_F51C10C02</name>
</gene>
<organism evidence="2 3">
    <name type="scientific">Caldiarchaeum subterraneum</name>
    <dbReference type="NCBI Taxonomy" id="311458"/>
    <lineage>
        <taxon>Archaea</taxon>
        <taxon>Nitrososphaerota</taxon>
        <taxon>Candidatus Caldarchaeales</taxon>
        <taxon>Candidatus Caldarchaeaceae</taxon>
        <taxon>Candidatus Caldarchaeum</taxon>
    </lineage>
</organism>
<feature type="region of interest" description="Disordered" evidence="1">
    <location>
        <begin position="28"/>
        <end position="108"/>
    </location>
</feature>
<name>E6N428_CALS0</name>
<dbReference type="EMBL" id="AP011826">
    <property type="protein sequence ID" value="BAJ47047.1"/>
    <property type="molecule type" value="Genomic_DNA"/>
</dbReference>
<reference evidence="2 3" key="1">
    <citation type="journal article" date="2005" name="Environ. Microbiol.">
        <title>Genetic and functional properties of uncultivated thermophilic crenarchaeotes from a subsurface gold mine as revealed by analysis of genome fragments.</title>
        <authorList>
            <person name="Nunoura T."/>
            <person name="Hirayama H."/>
            <person name="Takami H."/>
            <person name="Oida H."/>
            <person name="Nishi S."/>
            <person name="Shimamura S."/>
            <person name="Suzuki Y."/>
            <person name="Inagaki F."/>
            <person name="Takai K."/>
            <person name="Nealson K.H."/>
            <person name="Horikoshi K."/>
        </authorList>
    </citation>
    <scope>NUCLEOTIDE SEQUENCE [LARGE SCALE GENOMIC DNA]</scope>
</reference>
<accession>E6N428</accession>
<evidence type="ECO:0000313" key="2">
    <source>
        <dbReference type="EMBL" id="BAJ47047.1"/>
    </source>
</evidence>
<evidence type="ECO:0000256" key="1">
    <source>
        <dbReference type="SAM" id="MobiDB-lite"/>
    </source>
</evidence>
<proteinExistence type="predicted"/>
<protein>
    <submittedName>
        <fullName evidence="2">Uncharacterized protein</fullName>
    </submittedName>
</protein>